<dbReference type="Proteomes" id="UP001217089">
    <property type="component" value="Unassembled WGS sequence"/>
</dbReference>
<keyword evidence="7" id="KW-1185">Reference proteome</keyword>
<protein>
    <recommendedName>
        <fullName evidence="4">Copper transport protein</fullName>
    </recommendedName>
</protein>
<feature type="transmembrane region" description="Helical" evidence="4">
    <location>
        <begin position="61"/>
        <end position="78"/>
    </location>
</feature>
<feature type="region of interest" description="Disordered" evidence="5">
    <location>
        <begin position="1"/>
        <end position="38"/>
    </location>
</feature>
<reference evidence="6 7" key="1">
    <citation type="submission" date="2022-12" db="EMBL/GenBank/DDBJ databases">
        <title>Chromosome-level genome of Tegillarca granosa.</title>
        <authorList>
            <person name="Kim J."/>
        </authorList>
    </citation>
    <scope>NUCLEOTIDE SEQUENCE [LARGE SCALE GENOMIC DNA]</scope>
    <source>
        <strain evidence="6">Teg-2019</strain>
        <tissue evidence="6">Adductor muscle</tissue>
    </source>
</reference>
<keyword evidence="4" id="KW-0406">Ion transport</keyword>
<keyword evidence="4" id="KW-0187">Copper transport</keyword>
<name>A0ABQ9EIH9_TEGGR</name>
<sequence length="144" mass="16289">MDHHGHHHHTTPPMQGTGYHHTGHHSDHTGHHREHAGHHGSHVAFFTTDSDTTLLLSSWNTLLYLIQIGGSYILMLIIMTYNVWVFIATIGGLGLGFFLCGWKMPKPSTECKNVKKQQNGGIQEQEQTLLSEEIEMSRETERGR</sequence>
<dbReference type="InterPro" id="IPR007274">
    <property type="entry name" value="Cop_transporter"/>
</dbReference>
<comment type="similarity">
    <text evidence="4">Belongs to the copper transporter (Ctr) (TC 1.A.56) family. SLC31A subfamily.</text>
</comment>
<feature type="compositionally biased region" description="Basic and acidic residues" evidence="5">
    <location>
        <begin position="135"/>
        <end position="144"/>
    </location>
</feature>
<evidence type="ECO:0000313" key="6">
    <source>
        <dbReference type="EMBL" id="KAJ8305061.1"/>
    </source>
</evidence>
<keyword evidence="4" id="KW-0813">Transport</keyword>
<feature type="compositionally biased region" description="Polar residues" evidence="5">
    <location>
        <begin position="116"/>
        <end position="130"/>
    </location>
</feature>
<dbReference type="Pfam" id="PF04145">
    <property type="entry name" value="Ctr"/>
    <property type="match status" value="1"/>
</dbReference>
<keyword evidence="3 4" id="KW-0472">Membrane</keyword>
<evidence type="ECO:0000256" key="3">
    <source>
        <dbReference type="ARBA" id="ARBA00023136"/>
    </source>
</evidence>
<dbReference type="EMBL" id="JARBDR010000890">
    <property type="protein sequence ID" value="KAJ8305061.1"/>
    <property type="molecule type" value="Genomic_DNA"/>
</dbReference>
<dbReference type="PANTHER" id="PTHR12483">
    <property type="entry name" value="SOLUTE CARRIER FAMILY 31 COPPER TRANSPORTERS"/>
    <property type="match status" value="1"/>
</dbReference>
<comment type="subcellular location">
    <subcellularLocation>
        <location evidence="4">Membrane</location>
        <topology evidence="4">Multi-pass membrane protein</topology>
    </subcellularLocation>
</comment>
<dbReference type="PANTHER" id="PTHR12483:SF115">
    <property type="entry name" value="COPPER TRANSPORT PROTEIN"/>
    <property type="match status" value="1"/>
</dbReference>
<accession>A0ABQ9EIH9</accession>
<feature type="compositionally biased region" description="Basic residues" evidence="5">
    <location>
        <begin position="1"/>
        <end position="10"/>
    </location>
</feature>
<evidence type="ECO:0000256" key="4">
    <source>
        <dbReference type="RuleBase" id="RU367022"/>
    </source>
</evidence>
<evidence type="ECO:0000256" key="1">
    <source>
        <dbReference type="ARBA" id="ARBA00022692"/>
    </source>
</evidence>
<gene>
    <name evidence="6" type="ORF">KUTeg_017389</name>
</gene>
<keyword evidence="2 4" id="KW-1133">Transmembrane helix</keyword>
<feature type="region of interest" description="Disordered" evidence="5">
    <location>
        <begin position="113"/>
        <end position="144"/>
    </location>
</feature>
<organism evidence="6 7">
    <name type="scientific">Tegillarca granosa</name>
    <name type="common">Malaysian cockle</name>
    <name type="synonym">Anadara granosa</name>
    <dbReference type="NCBI Taxonomy" id="220873"/>
    <lineage>
        <taxon>Eukaryota</taxon>
        <taxon>Metazoa</taxon>
        <taxon>Spiralia</taxon>
        <taxon>Lophotrochozoa</taxon>
        <taxon>Mollusca</taxon>
        <taxon>Bivalvia</taxon>
        <taxon>Autobranchia</taxon>
        <taxon>Pteriomorphia</taxon>
        <taxon>Arcoida</taxon>
        <taxon>Arcoidea</taxon>
        <taxon>Arcidae</taxon>
        <taxon>Tegillarca</taxon>
    </lineage>
</organism>
<feature type="transmembrane region" description="Helical" evidence="4">
    <location>
        <begin position="84"/>
        <end position="102"/>
    </location>
</feature>
<evidence type="ECO:0000313" key="7">
    <source>
        <dbReference type="Proteomes" id="UP001217089"/>
    </source>
</evidence>
<evidence type="ECO:0000256" key="2">
    <source>
        <dbReference type="ARBA" id="ARBA00022989"/>
    </source>
</evidence>
<keyword evidence="4" id="KW-0186">Copper</keyword>
<proteinExistence type="inferred from homology"/>
<feature type="non-terminal residue" evidence="6">
    <location>
        <position position="144"/>
    </location>
</feature>
<keyword evidence="1 4" id="KW-0812">Transmembrane</keyword>
<evidence type="ECO:0000256" key="5">
    <source>
        <dbReference type="SAM" id="MobiDB-lite"/>
    </source>
</evidence>
<comment type="caution">
    <text evidence="6">The sequence shown here is derived from an EMBL/GenBank/DDBJ whole genome shotgun (WGS) entry which is preliminary data.</text>
</comment>